<comment type="similarity">
    <text evidence="1">Belongs to the short-chain fatty acyl-CoA assimilation regulator (ScfR) family.</text>
</comment>
<reference evidence="3" key="1">
    <citation type="submission" date="2017-02" db="EMBL/GenBank/DDBJ databases">
        <authorList>
            <person name="Regsiter A."/>
            <person name="William W."/>
        </authorList>
    </citation>
    <scope>NUCLEOTIDE SEQUENCE</scope>
    <source>
        <strain evidence="3">Bib</strain>
    </source>
</reference>
<sequence>MPSSFGQRLKAARIMAGLSMDALVAKMGHRVSKQAISKYENNLMSPDSETLIALSEALEVKPDYFFSKYEIAVDSINFRKKAALGKKAMETLKARIKDTIERYAELESFFPASLPFTNPLSDYVISSLDDIRKAAMELRKAWGFGLEEPISYIINCLEEHSIRVLEINGSDSFDGLSGWVKQSPFIILNSNAPSDRKRLTALHEFAHLSLKFSDSLSNSEREKLCHSFGGAFLLPRGVLVKELGLKRTEISFFELDRLKKQYGISMQAIMYRAKQEEIISEYVYESFSREISARNWRKQEPNRYPIDEHPLRFEQLLHRAISEEMISISKAAYLANTSIEDIRCQELLKNDTAHP</sequence>
<dbReference type="InterPro" id="IPR001387">
    <property type="entry name" value="Cro/C1-type_HTH"/>
</dbReference>
<proteinExistence type="inferred from homology"/>
<dbReference type="SUPFAM" id="SSF47413">
    <property type="entry name" value="lambda repressor-like DNA-binding domains"/>
    <property type="match status" value="1"/>
</dbReference>
<evidence type="ECO:0000256" key="1">
    <source>
        <dbReference type="ARBA" id="ARBA00007227"/>
    </source>
</evidence>
<dbReference type="SMART" id="SM00530">
    <property type="entry name" value="HTH_XRE"/>
    <property type="match status" value="1"/>
</dbReference>
<protein>
    <submittedName>
        <fullName evidence="3">Helix-turn-helix domain protein</fullName>
    </submittedName>
</protein>
<dbReference type="GO" id="GO:0003677">
    <property type="term" value="F:DNA binding"/>
    <property type="evidence" value="ECO:0007669"/>
    <property type="project" value="InterPro"/>
</dbReference>
<organism evidence="3">
    <name type="scientific">uncultured spirochete</name>
    <dbReference type="NCBI Taxonomy" id="156406"/>
    <lineage>
        <taxon>Bacteria</taxon>
        <taxon>Pseudomonadati</taxon>
        <taxon>Spirochaetota</taxon>
        <taxon>Spirochaetia</taxon>
        <taxon>Spirochaetales</taxon>
        <taxon>environmental samples</taxon>
    </lineage>
</organism>
<evidence type="ECO:0000259" key="2">
    <source>
        <dbReference type="PROSITE" id="PS50943"/>
    </source>
</evidence>
<feature type="domain" description="HTH cro/C1-type" evidence="2">
    <location>
        <begin position="9"/>
        <end position="65"/>
    </location>
</feature>
<dbReference type="EMBL" id="FWDM01000022">
    <property type="protein sequence ID" value="SLM13599.1"/>
    <property type="molecule type" value="Genomic_DNA"/>
</dbReference>
<dbReference type="CDD" id="cd00093">
    <property type="entry name" value="HTH_XRE"/>
    <property type="match status" value="1"/>
</dbReference>
<accession>A0A3P3XJH2</accession>
<dbReference type="PANTHER" id="PTHR43236">
    <property type="entry name" value="ANTITOXIN HIGA1"/>
    <property type="match status" value="1"/>
</dbReference>
<dbReference type="AlphaFoldDB" id="A0A3P3XJH2"/>
<dbReference type="Gene3D" id="1.10.260.40">
    <property type="entry name" value="lambda repressor-like DNA-binding domains"/>
    <property type="match status" value="1"/>
</dbReference>
<gene>
    <name evidence="3" type="ORF">SPIROBIBN47_290125</name>
</gene>
<dbReference type="InterPro" id="IPR052345">
    <property type="entry name" value="Rad_response_metalloprotease"/>
</dbReference>
<name>A0A3P3XJH2_9SPIR</name>
<dbReference type="InterPro" id="IPR010359">
    <property type="entry name" value="IrrE_HExxH"/>
</dbReference>
<dbReference type="Pfam" id="PF06114">
    <property type="entry name" value="Peptidase_M78"/>
    <property type="match status" value="1"/>
</dbReference>
<dbReference type="PROSITE" id="PS50943">
    <property type="entry name" value="HTH_CROC1"/>
    <property type="match status" value="1"/>
</dbReference>
<dbReference type="PANTHER" id="PTHR43236:SF1">
    <property type="entry name" value="BLL7220 PROTEIN"/>
    <property type="match status" value="1"/>
</dbReference>
<dbReference type="InterPro" id="IPR010982">
    <property type="entry name" value="Lambda_DNA-bd_dom_sf"/>
</dbReference>
<evidence type="ECO:0000313" key="3">
    <source>
        <dbReference type="EMBL" id="SLM13599.1"/>
    </source>
</evidence>
<dbReference type="Gene3D" id="1.10.10.2910">
    <property type="match status" value="1"/>
</dbReference>
<dbReference type="Pfam" id="PF01381">
    <property type="entry name" value="HTH_3"/>
    <property type="match status" value="1"/>
</dbReference>